<protein>
    <submittedName>
        <fullName evidence="1">Uncharacterized protein</fullName>
    </submittedName>
</protein>
<evidence type="ECO:0000313" key="2">
    <source>
        <dbReference type="Proteomes" id="UP001150603"/>
    </source>
</evidence>
<evidence type="ECO:0000313" key="1">
    <source>
        <dbReference type="EMBL" id="KAJ1943275.1"/>
    </source>
</evidence>
<comment type="caution">
    <text evidence="1">The sequence shown here is derived from an EMBL/GenBank/DDBJ whole genome shotgun (WGS) entry which is preliminary data.</text>
</comment>
<proteinExistence type="predicted"/>
<organism evidence="1 2">
    <name type="scientific">Linderina macrospora</name>
    <dbReference type="NCBI Taxonomy" id="4868"/>
    <lineage>
        <taxon>Eukaryota</taxon>
        <taxon>Fungi</taxon>
        <taxon>Fungi incertae sedis</taxon>
        <taxon>Zoopagomycota</taxon>
        <taxon>Kickxellomycotina</taxon>
        <taxon>Kickxellomycetes</taxon>
        <taxon>Kickxellales</taxon>
        <taxon>Kickxellaceae</taxon>
        <taxon>Linderina</taxon>
    </lineage>
</organism>
<keyword evidence="2" id="KW-1185">Reference proteome</keyword>
<dbReference type="EMBL" id="JANBPW010001747">
    <property type="protein sequence ID" value="KAJ1943275.1"/>
    <property type="molecule type" value="Genomic_DNA"/>
</dbReference>
<accession>A0ACC1J9N3</accession>
<name>A0ACC1J9N3_9FUNG</name>
<reference evidence="1" key="1">
    <citation type="submission" date="2022-07" db="EMBL/GenBank/DDBJ databases">
        <title>Phylogenomic reconstructions and comparative analyses of Kickxellomycotina fungi.</title>
        <authorList>
            <person name="Reynolds N.K."/>
            <person name="Stajich J.E."/>
            <person name="Barry K."/>
            <person name="Grigoriev I.V."/>
            <person name="Crous P."/>
            <person name="Smith M.E."/>
        </authorList>
    </citation>
    <scope>NUCLEOTIDE SEQUENCE</scope>
    <source>
        <strain evidence="1">NRRL 5244</strain>
    </source>
</reference>
<feature type="non-terminal residue" evidence="1">
    <location>
        <position position="101"/>
    </location>
</feature>
<gene>
    <name evidence="1" type="ORF">FBU59_002958</name>
</gene>
<sequence>MKLQLLCSAVAFMAQAVLPAMADSQGPTHIVGSANIEKRYNYADLNQFFGGVLVKNGTQTSCQLALVNNQAGLVAANCLDYIGNSVNNATKYEVYVSGSPK</sequence>
<dbReference type="Proteomes" id="UP001150603">
    <property type="component" value="Unassembled WGS sequence"/>
</dbReference>